<proteinExistence type="predicted"/>
<dbReference type="RefSeq" id="WP_323576376.1">
    <property type="nucleotide sequence ID" value="NZ_JAYGJQ010000002.1"/>
</dbReference>
<organism evidence="2 3">
    <name type="scientific">Bacteriovorax antarcticus</name>
    <dbReference type="NCBI Taxonomy" id="3088717"/>
    <lineage>
        <taxon>Bacteria</taxon>
        <taxon>Pseudomonadati</taxon>
        <taxon>Bdellovibrionota</taxon>
        <taxon>Bacteriovoracia</taxon>
        <taxon>Bacteriovoracales</taxon>
        <taxon>Bacteriovoracaceae</taxon>
        <taxon>Bacteriovorax</taxon>
    </lineage>
</organism>
<comment type="caution">
    <text evidence="2">The sequence shown here is derived from an EMBL/GenBank/DDBJ whole genome shotgun (WGS) entry which is preliminary data.</text>
</comment>
<reference evidence="2 3" key="1">
    <citation type="submission" date="2023-11" db="EMBL/GenBank/DDBJ databases">
        <title>A Novel Polar Bacteriovorax (B. antarcticus) Isolated from the Biocrust in Antarctica.</title>
        <authorList>
            <person name="Mun W."/>
            <person name="Choi S.Y."/>
            <person name="Mitchell R.J."/>
        </authorList>
    </citation>
    <scope>NUCLEOTIDE SEQUENCE [LARGE SCALE GENOMIC DNA]</scope>
    <source>
        <strain evidence="2 3">PP10</strain>
    </source>
</reference>
<keyword evidence="3" id="KW-1185">Reference proteome</keyword>
<evidence type="ECO:0000256" key="1">
    <source>
        <dbReference type="SAM" id="SignalP"/>
    </source>
</evidence>
<feature type="signal peptide" evidence="1">
    <location>
        <begin position="1"/>
        <end position="21"/>
    </location>
</feature>
<protein>
    <submittedName>
        <fullName evidence="2">Uncharacterized protein</fullName>
    </submittedName>
</protein>
<keyword evidence="1" id="KW-0732">Signal</keyword>
<evidence type="ECO:0000313" key="2">
    <source>
        <dbReference type="EMBL" id="MEA9356581.1"/>
    </source>
</evidence>
<name>A0ABU5VUD1_9BACT</name>
<sequence>MKQTVNIIAFFFVLSIPFALSSQTRKAIPAGRYEALSGIKNSRSPKAADTTTVDRRDATALFWNEVLNHVPENTSDLSYFSTGKMDEFSTSLLTTKGLKTSKKLGAKTNIVFSDDLNRDREILKNLKNKNGLVVLKDPHQLKDVMASLGQFEVLLYQAEDQSNYFLLKLKQ</sequence>
<dbReference type="EMBL" id="JAYGJQ010000002">
    <property type="protein sequence ID" value="MEA9356581.1"/>
    <property type="molecule type" value="Genomic_DNA"/>
</dbReference>
<gene>
    <name evidence="2" type="ORF">SHI21_10215</name>
</gene>
<dbReference type="Proteomes" id="UP001302274">
    <property type="component" value="Unassembled WGS sequence"/>
</dbReference>
<feature type="chain" id="PRO_5045490496" evidence="1">
    <location>
        <begin position="22"/>
        <end position="171"/>
    </location>
</feature>
<accession>A0ABU5VUD1</accession>
<evidence type="ECO:0000313" key="3">
    <source>
        <dbReference type="Proteomes" id="UP001302274"/>
    </source>
</evidence>